<evidence type="ECO:0000313" key="2">
    <source>
        <dbReference type="Proteomes" id="UP000317369"/>
    </source>
</evidence>
<dbReference type="KEGG" id="pcor:KS4_36240"/>
<reference evidence="1 2" key="1">
    <citation type="submission" date="2019-02" db="EMBL/GenBank/DDBJ databases">
        <title>Deep-cultivation of Planctomycetes and their phenomic and genomic characterization uncovers novel biology.</title>
        <authorList>
            <person name="Wiegand S."/>
            <person name="Jogler M."/>
            <person name="Boedeker C."/>
            <person name="Pinto D."/>
            <person name="Vollmers J."/>
            <person name="Rivas-Marin E."/>
            <person name="Kohn T."/>
            <person name="Peeters S.H."/>
            <person name="Heuer A."/>
            <person name="Rast P."/>
            <person name="Oberbeckmann S."/>
            <person name="Bunk B."/>
            <person name="Jeske O."/>
            <person name="Meyerdierks A."/>
            <person name="Storesund J.E."/>
            <person name="Kallscheuer N."/>
            <person name="Luecker S."/>
            <person name="Lage O.M."/>
            <person name="Pohl T."/>
            <person name="Merkel B.J."/>
            <person name="Hornburger P."/>
            <person name="Mueller R.-W."/>
            <person name="Bruemmer F."/>
            <person name="Labrenz M."/>
            <person name="Spormann A.M."/>
            <person name="Op den Camp H."/>
            <person name="Overmann J."/>
            <person name="Amann R."/>
            <person name="Jetten M.S.M."/>
            <person name="Mascher T."/>
            <person name="Medema M.H."/>
            <person name="Devos D.P."/>
            <person name="Kaster A.-K."/>
            <person name="Ovreas L."/>
            <person name="Rohde M."/>
            <person name="Galperin M.Y."/>
            <person name="Jogler C."/>
        </authorList>
    </citation>
    <scope>NUCLEOTIDE SEQUENCE [LARGE SCALE GENOMIC DNA]</scope>
    <source>
        <strain evidence="1 2">KS4</strain>
    </source>
</reference>
<dbReference type="Proteomes" id="UP000317369">
    <property type="component" value="Chromosome"/>
</dbReference>
<dbReference type="PROSITE" id="PS51257">
    <property type="entry name" value="PROKAR_LIPOPROTEIN"/>
    <property type="match status" value="1"/>
</dbReference>
<name>A0A517YZ80_9BACT</name>
<evidence type="ECO:0000313" key="1">
    <source>
        <dbReference type="EMBL" id="QDU35541.1"/>
    </source>
</evidence>
<evidence type="ECO:0008006" key="3">
    <source>
        <dbReference type="Google" id="ProtNLM"/>
    </source>
</evidence>
<organism evidence="1 2">
    <name type="scientific">Poriferisphaera corsica</name>
    <dbReference type="NCBI Taxonomy" id="2528020"/>
    <lineage>
        <taxon>Bacteria</taxon>
        <taxon>Pseudomonadati</taxon>
        <taxon>Planctomycetota</taxon>
        <taxon>Phycisphaerae</taxon>
        <taxon>Phycisphaerales</taxon>
        <taxon>Phycisphaeraceae</taxon>
        <taxon>Poriferisphaera</taxon>
    </lineage>
</organism>
<protein>
    <recommendedName>
        <fullName evidence="3">Lipoprotein</fullName>
    </recommendedName>
</protein>
<gene>
    <name evidence="1" type="ORF">KS4_36240</name>
</gene>
<sequence>MRTLVILMLVMGGMMLGGCYRVEKRRLIYGDDVGSRQNYDVSTPDYSVDYLE</sequence>
<keyword evidence="2" id="KW-1185">Reference proteome</keyword>
<accession>A0A517YZ80</accession>
<proteinExistence type="predicted"/>
<dbReference type="EMBL" id="CP036425">
    <property type="protein sequence ID" value="QDU35541.1"/>
    <property type="molecule type" value="Genomic_DNA"/>
</dbReference>
<dbReference type="AlphaFoldDB" id="A0A517YZ80"/>